<feature type="domain" description="Guanylate-binding protein/Atlastin C-terminal" evidence="1">
    <location>
        <begin position="19"/>
        <end position="147"/>
    </location>
</feature>
<evidence type="ECO:0000313" key="2">
    <source>
        <dbReference type="EMBL" id="CAB4026614.1"/>
    </source>
</evidence>
<dbReference type="OrthoDB" id="2135133at2759"/>
<dbReference type="AlphaFoldDB" id="A0A6S7J9A3"/>
<comment type="caution">
    <text evidence="2">The sequence shown here is derived from an EMBL/GenBank/DDBJ whole genome shotgun (WGS) entry which is preliminary data.</text>
</comment>
<dbReference type="InterPro" id="IPR003191">
    <property type="entry name" value="Guanylate-bd/ATL_C"/>
</dbReference>
<accession>A0A6S7J9A3</accession>
<evidence type="ECO:0000313" key="3">
    <source>
        <dbReference type="Proteomes" id="UP001152795"/>
    </source>
</evidence>
<sequence length="150" mass="17629">LKCVTYDHDGRCCGGLLYTFLTHNREKSEKFCNDIIDGLIKKDLEPLLQNINHTSSFEVIHSVIKGIENKYWSRAIGPAAGDVFKMFHTSLEERKKRAMKVISQLADYNNEMEKERSEKLRMEMARREAEQEKERLERQKEAQAQQHLEE</sequence>
<name>A0A6S7J9A3_PARCT</name>
<dbReference type="Gene3D" id="1.20.1000.10">
    <property type="entry name" value="Guanylate-binding protein, C-terminal domain"/>
    <property type="match status" value="1"/>
</dbReference>
<organism evidence="2 3">
    <name type="scientific">Paramuricea clavata</name>
    <name type="common">Red gorgonian</name>
    <name type="synonym">Violescent sea-whip</name>
    <dbReference type="NCBI Taxonomy" id="317549"/>
    <lineage>
        <taxon>Eukaryota</taxon>
        <taxon>Metazoa</taxon>
        <taxon>Cnidaria</taxon>
        <taxon>Anthozoa</taxon>
        <taxon>Octocorallia</taxon>
        <taxon>Malacalcyonacea</taxon>
        <taxon>Plexauridae</taxon>
        <taxon>Paramuricea</taxon>
    </lineage>
</organism>
<proteinExistence type="predicted"/>
<reference evidence="2" key="1">
    <citation type="submission" date="2020-04" db="EMBL/GenBank/DDBJ databases">
        <authorList>
            <person name="Alioto T."/>
            <person name="Alioto T."/>
            <person name="Gomez Garrido J."/>
        </authorList>
    </citation>
    <scope>NUCLEOTIDE SEQUENCE</scope>
    <source>
        <strain evidence="2">A484AB</strain>
    </source>
</reference>
<dbReference type="EMBL" id="CACRXK020014305">
    <property type="protein sequence ID" value="CAB4026614.1"/>
    <property type="molecule type" value="Genomic_DNA"/>
</dbReference>
<dbReference type="GO" id="GO:0003924">
    <property type="term" value="F:GTPase activity"/>
    <property type="evidence" value="ECO:0007669"/>
    <property type="project" value="InterPro"/>
</dbReference>
<keyword evidence="3" id="KW-1185">Reference proteome</keyword>
<gene>
    <name evidence="2" type="ORF">PACLA_8A074152</name>
</gene>
<feature type="non-terminal residue" evidence="2">
    <location>
        <position position="150"/>
    </location>
</feature>
<dbReference type="GO" id="GO:0005525">
    <property type="term" value="F:GTP binding"/>
    <property type="evidence" value="ECO:0007669"/>
    <property type="project" value="InterPro"/>
</dbReference>
<feature type="non-terminal residue" evidence="2">
    <location>
        <position position="1"/>
    </location>
</feature>
<dbReference type="Proteomes" id="UP001152795">
    <property type="component" value="Unassembled WGS sequence"/>
</dbReference>
<evidence type="ECO:0000259" key="1">
    <source>
        <dbReference type="Pfam" id="PF02841"/>
    </source>
</evidence>
<dbReference type="Pfam" id="PF02841">
    <property type="entry name" value="GBP_C"/>
    <property type="match status" value="1"/>
</dbReference>
<protein>
    <submittedName>
        <fullName evidence="2">Guanylate-binding 6-like</fullName>
    </submittedName>
</protein>